<dbReference type="Gene3D" id="3.40.50.12710">
    <property type="match status" value="1"/>
</dbReference>
<evidence type="ECO:0000256" key="1">
    <source>
        <dbReference type="ARBA" id="ARBA00022603"/>
    </source>
</evidence>
<dbReference type="PANTHER" id="PTHR12049:SF7">
    <property type="entry name" value="PROTEIN ARGININE METHYLTRANSFERASE NDUFAF7, MITOCHONDRIAL"/>
    <property type="match status" value="1"/>
</dbReference>
<dbReference type="PANTHER" id="PTHR12049">
    <property type="entry name" value="PROTEIN ARGININE METHYLTRANSFERASE NDUFAF7, MITOCHONDRIAL"/>
    <property type="match status" value="1"/>
</dbReference>
<dbReference type="Proteomes" id="UP000636110">
    <property type="component" value="Unassembled WGS sequence"/>
</dbReference>
<keyword evidence="4" id="KW-1185">Reference proteome</keyword>
<name>A0ABR6EQY2_9SPHI</name>
<accession>A0ABR6EQY2</accession>
<reference evidence="3 4" key="1">
    <citation type="submission" date="2019-11" db="EMBL/GenBank/DDBJ databases">
        <title>Description of Pedobacter sp. LMG 31462T.</title>
        <authorList>
            <person name="Carlier A."/>
            <person name="Qi S."/>
            <person name="Vandamme P."/>
        </authorList>
    </citation>
    <scope>NUCLEOTIDE SEQUENCE [LARGE SCALE GENOMIC DNA]</scope>
    <source>
        <strain evidence="3 4">LMG 31462</strain>
    </source>
</reference>
<dbReference type="InterPro" id="IPR003788">
    <property type="entry name" value="NDUFAF7"/>
</dbReference>
<dbReference type="SUPFAM" id="SSF53335">
    <property type="entry name" value="S-adenosyl-L-methionine-dependent methyltransferases"/>
    <property type="match status" value="1"/>
</dbReference>
<evidence type="ECO:0008006" key="5">
    <source>
        <dbReference type="Google" id="ProtNLM"/>
    </source>
</evidence>
<dbReference type="InterPro" id="IPR029063">
    <property type="entry name" value="SAM-dependent_MTases_sf"/>
</dbReference>
<comment type="caution">
    <text evidence="3">The sequence shown here is derived from an EMBL/GenBank/DDBJ whole genome shotgun (WGS) entry which is preliminary data.</text>
</comment>
<keyword evidence="1" id="KW-0489">Methyltransferase</keyword>
<organism evidence="3 4">
    <name type="scientific">Pedobacter gandavensis</name>
    <dbReference type="NCBI Taxonomy" id="2679963"/>
    <lineage>
        <taxon>Bacteria</taxon>
        <taxon>Pseudomonadati</taxon>
        <taxon>Bacteroidota</taxon>
        <taxon>Sphingobacteriia</taxon>
        <taxon>Sphingobacteriales</taxon>
        <taxon>Sphingobacteriaceae</taxon>
        <taxon>Pedobacter</taxon>
    </lineage>
</organism>
<dbReference type="Pfam" id="PF02636">
    <property type="entry name" value="Methyltransf_28"/>
    <property type="match status" value="1"/>
</dbReference>
<proteinExistence type="predicted"/>
<protein>
    <recommendedName>
        <fullName evidence="5">SAM-dependent methyltransferase</fullName>
    </recommendedName>
</protein>
<dbReference type="EMBL" id="WNXC01000001">
    <property type="protein sequence ID" value="MBB2147668.1"/>
    <property type="molecule type" value="Genomic_DNA"/>
</dbReference>
<evidence type="ECO:0000256" key="2">
    <source>
        <dbReference type="ARBA" id="ARBA00022679"/>
    </source>
</evidence>
<evidence type="ECO:0000313" key="3">
    <source>
        <dbReference type="EMBL" id="MBB2147668.1"/>
    </source>
</evidence>
<keyword evidence="2" id="KW-0808">Transferase</keyword>
<gene>
    <name evidence="3" type="ORF">GM920_01965</name>
</gene>
<dbReference type="RefSeq" id="WP_182952928.1">
    <property type="nucleotide sequence ID" value="NZ_WNXC01000001.1"/>
</dbReference>
<dbReference type="InterPro" id="IPR038375">
    <property type="entry name" value="NDUFAF7_sf"/>
</dbReference>
<sequence length="361" mass="41067">MSGLHTLIKNKISRNGAISFCDYMEMCLYHPKFGYYNTEGMKIGKQGDYYTSAYLSTAFGAMIAKRMLEIWLKLGKGPFTIVEYGAGTGKLAADILAALQAHPELYEQLRYCIIERSPMMVSLEKERLQEKVEWHNDIAEIKGIRGCVLSNELLDNFSVHRVIMQEQLMEVFVDHCHGFKEVLRPASPALTDYFSSLNIVLPKDFQTEINLQAISWIKEVAMSMTQGYVMTIDYGDRSPEIYKSSRSAGTLCCYRNHTVNDDYYAFIGEQDITAHVNFSALSYWGQKYGLNEVVLTSQGEFLLQMGFNNWVMNAFSQEKDVATAAQKIAMLRHALVMDMGCKFKMLFQEKGMEGLDLARES</sequence>
<evidence type="ECO:0000313" key="4">
    <source>
        <dbReference type="Proteomes" id="UP000636110"/>
    </source>
</evidence>